<evidence type="ECO:0000313" key="2">
    <source>
        <dbReference type="EMBL" id="PCH40308.1"/>
    </source>
</evidence>
<accession>A0A2H3JRB9</accession>
<organism evidence="2 3">
    <name type="scientific">Wolfiporia cocos (strain MD-104)</name>
    <name type="common">Brown rot fungus</name>
    <dbReference type="NCBI Taxonomy" id="742152"/>
    <lineage>
        <taxon>Eukaryota</taxon>
        <taxon>Fungi</taxon>
        <taxon>Dikarya</taxon>
        <taxon>Basidiomycota</taxon>
        <taxon>Agaricomycotina</taxon>
        <taxon>Agaricomycetes</taxon>
        <taxon>Polyporales</taxon>
        <taxon>Phaeolaceae</taxon>
        <taxon>Wolfiporia</taxon>
    </lineage>
</organism>
<dbReference type="AlphaFoldDB" id="A0A2H3JRB9"/>
<evidence type="ECO:0000256" key="1">
    <source>
        <dbReference type="SAM" id="MobiDB-lite"/>
    </source>
</evidence>
<feature type="region of interest" description="Disordered" evidence="1">
    <location>
        <begin position="79"/>
        <end position="111"/>
    </location>
</feature>
<dbReference type="Proteomes" id="UP000218811">
    <property type="component" value="Unassembled WGS sequence"/>
</dbReference>
<gene>
    <name evidence="2" type="ORF">WOLCODRAFT_150343</name>
</gene>
<protein>
    <submittedName>
        <fullName evidence="2">Uncharacterized protein</fullName>
    </submittedName>
</protein>
<keyword evidence="3" id="KW-1185">Reference proteome</keyword>
<feature type="compositionally biased region" description="Basic and acidic residues" evidence="1">
    <location>
        <begin position="79"/>
        <end position="92"/>
    </location>
</feature>
<sequence>MYITVFWHCPTAYATTLGPTTLLQEFKEVLPEKVRDHMTLLGKVSTTTILSNWDKYIDLTLELYKLAYPEKLSGSIFKKEKKEKKEEKKEQPKSAAATSEKKSADKGKGKE</sequence>
<evidence type="ECO:0000313" key="3">
    <source>
        <dbReference type="Proteomes" id="UP000218811"/>
    </source>
</evidence>
<dbReference type="EMBL" id="KB468053">
    <property type="protein sequence ID" value="PCH40308.1"/>
    <property type="molecule type" value="Genomic_DNA"/>
</dbReference>
<feature type="compositionally biased region" description="Basic and acidic residues" evidence="1">
    <location>
        <begin position="99"/>
        <end position="111"/>
    </location>
</feature>
<reference evidence="2 3" key="1">
    <citation type="journal article" date="2012" name="Science">
        <title>The Paleozoic origin of enzymatic lignin decomposition reconstructed from 31 fungal genomes.</title>
        <authorList>
            <person name="Floudas D."/>
            <person name="Binder M."/>
            <person name="Riley R."/>
            <person name="Barry K."/>
            <person name="Blanchette R.A."/>
            <person name="Henrissat B."/>
            <person name="Martinez A.T."/>
            <person name="Otillar R."/>
            <person name="Spatafora J.W."/>
            <person name="Yadav J.S."/>
            <person name="Aerts A."/>
            <person name="Benoit I."/>
            <person name="Boyd A."/>
            <person name="Carlson A."/>
            <person name="Copeland A."/>
            <person name="Coutinho P.M."/>
            <person name="de Vries R.P."/>
            <person name="Ferreira P."/>
            <person name="Findley K."/>
            <person name="Foster B."/>
            <person name="Gaskell J."/>
            <person name="Glotzer D."/>
            <person name="Gorecki P."/>
            <person name="Heitman J."/>
            <person name="Hesse C."/>
            <person name="Hori C."/>
            <person name="Igarashi K."/>
            <person name="Jurgens J.A."/>
            <person name="Kallen N."/>
            <person name="Kersten P."/>
            <person name="Kohler A."/>
            <person name="Kuees U."/>
            <person name="Kumar T.K.A."/>
            <person name="Kuo A."/>
            <person name="LaButti K."/>
            <person name="Larrondo L.F."/>
            <person name="Lindquist E."/>
            <person name="Ling A."/>
            <person name="Lombard V."/>
            <person name="Lucas S."/>
            <person name="Lundell T."/>
            <person name="Martin R."/>
            <person name="McLaughlin D.J."/>
            <person name="Morgenstern I."/>
            <person name="Morin E."/>
            <person name="Murat C."/>
            <person name="Nagy L.G."/>
            <person name="Nolan M."/>
            <person name="Ohm R.A."/>
            <person name="Patyshakuliyeva A."/>
            <person name="Rokas A."/>
            <person name="Ruiz-Duenas F.J."/>
            <person name="Sabat G."/>
            <person name="Salamov A."/>
            <person name="Samejima M."/>
            <person name="Schmutz J."/>
            <person name="Slot J.C."/>
            <person name="St John F."/>
            <person name="Stenlid J."/>
            <person name="Sun H."/>
            <person name="Sun S."/>
            <person name="Syed K."/>
            <person name="Tsang A."/>
            <person name="Wiebenga A."/>
            <person name="Young D."/>
            <person name="Pisabarro A."/>
            <person name="Eastwood D.C."/>
            <person name="Martin F."/>
            <person name="Cullen D."/>
            <person name="Grigoriev I.V."/>
            <person name="Hibbett D.S."/>
        </authorList>
    </citation>
    <scope>NUCLEOTIDE SEQUENCE [LARGE SCALE GENOMIC DNA]</scope>
    <source>
        <strain evidence="2 3">MD-104</strain>
    </source>
</reference>
<proteinExistence type="predicted"/>
<name>A0A2H3JRB9_WOLCO</name>